<dbReference type="GO" id="GO:0016627">
    <property type="term" value="F:oxidoreductase activity, acting on the CH-CH group of donors"/>
    <property type="evidence" value="ECO:0007669"/>
    <property type="project" value="InterPro"/>
</dbReference>
<dbReference type="InterPro" id="IPR009100">
    <property type="entry name" value="AcylCoA_DH/oxidase_NM_dom_sf"/>
</dbReference>
<keyword evidence="11" id="KW-1185">Reference proteome</keyword>
<evidence type="ECO:0000259" key="7">
    <source>
        <dbReference type="Pfam" id="PF00441"/>
    </source>
</evidence>
<dbReference type="OrthoDB" id="9780544at2"/>
<dbReference type="InterPro" id="IPR036250">
    <property type="entry name" value="AcylCo_DH-like_C"/>
</dbReference>
<feature type="domain" description="Acyl-CoA oxidase/dehydrogenase middle" evidence="8">
    <location>
        <begin position="125"/>
        <end position="219"/>
    </location>
</feature>
<dbReference type="RefSeq" id="WP_012640337.1">
    <property type="nucleotide sequence ID" value="NC_011916.1"/>
</dbReference>
<dbReference type="HOGENOM" id="CLU_018204_9_0_5"/>
<accession>A0A0H3C907</accession>
<dbReference type="AlphaFoldDB" id="A0A0H3C907"/>
<proteinExistence type="inferred from homology"/>
<evidence type="ECO:0000259" key="8">
    <source>
        <dbReference type="Pfam" id="PF02770"/>
    </source>
</evidence>
<dbReference type="InterPro" id="IPR052161">
    <property type="entry name" value="Mycobact_Acyl-CoA_DH"/>
</dbReference>
<evidence type="ECO:0000313" key="11">
    <source>
        <dbReference type="Proteomes" id="UP000001364"/>
    </source>
</evidence>
<protein>
    <submittedName>
        <fullName evidence="10">Acyl-CoA dehydrogenase</fullName>
        <ecNumber evidence="10">1.3.99.-</ecNumber>
    </submittedName>
</protein>
<dbReference type="Pfam" id="PF02771">
    <property type="entry name" value="Acyl-CoA_dh_N"/>
    <property type="match status" value="1"/>
</dbReference>
<dbReference type="InterPro" id="IPR037069">
    <property type="entry name" value="AcylCoA_DH/ox_N_sf"/>
</dbReference>
<keyword evidence="5 6" id="KW-0560">Oxidoreductase</keyword>
<dbReference type="GeneID" id="7331431"/>
<evidence type="ECO:0000256" key="4">
    <source>
        <dbReference type="ARBA" id="ARBA00022827"/>
    </source>
</evidence>
<evidence type="ECO:0000259" key="9">
    <source>
        <dbReference type="Pfam" id="PF02771"/>
    </source>
</evidence>
<feature type="domain" description="Acyl-CoA dehydrogenase/oxidase N-terminal" evidence="9">
    <location>
        <begin position="6"/>
        <end position="121"/>
    </location>
</feature>
<dbReference type="InterPro" id="IPR013786">
    <property type="entry name" value="AcylCoA_DH/ox_N"/>
</dbReference>
<dbReference type="InterPro" id="IPR006091">
    <property type="entry name" value="Acyl-CoA_Oxase/DH_mid-dom"/>
</dbReference>
<dbReference type="Pfam" id="PF02770">
    <property type="entry name" value="Acyl-CoA_dh_M"/>
    <property type="match status" value="1"/>
</dbReference>
<evidence type="ECO:0000256" key="3">
    <source>
        <dbReference type="ARBA" id="ARBA00022630"/>
    </source>
</evidence>
<dbReference type="KEGG" id="ccs:CCNA_01883"/>
<dbReference type="PATRIC" id="fig|565050.3.peg.1844"/>
<reference evidence="10 11" key="1">
    <citation type="journal article" date="2010" name="J. Bacteriol.">
        <title>The genetic basis of laboratory adaptation in Caulobacter crescentus.</title>
        <authorList>
            <person name="Marks M.E."/>
            <person name="Castro-Rojas C.M."/>
            <person name="Teiling C."/>
            <person name="Du L."/>
            <person name="Kapatral V."/>
            <person name="Walunas T.L."/>
            <person name="Crosson S."/>
        </authorList>
    </citation>
    <scope>NUCLEOTIDE SEQUENCE [LARGE SCALE GENOMIC DNA]</scope>
    <source>
        <strain evidence="11">NA1000 / CB15N</strain>
    </source>
</reference>
<dbReference type="Gene3D" id="1.10.540.10">
    <property type="entry name" value="Acyl-CoA dehydrogenase/oxidase, N-terminal domain"/>
    <property type="match status" value="1"/>
</dbReference>
<dbReference type="Gene3D" id="1.20.140.10">
    <property type="entry name" value="Butyryl-CoA Dehydrogenase, subunit A, domain 3"/>
    <property type="match status" value="1"/>
</dbReference>
<dbReference type="SUPFAM" id="SSF47203">
    <property type="entry name" value="Acyl-CoA dehydrogenase C-terminal domain-like"/>
    <property type="match status" value="1"/>
</dbReference>
<feature type="domain" description="Acyl-CoA dehydrogenase/oxidase C-terminal" evidence="7">
    <location>
        <begin position="231"/>
        <end position="387"/>
    </location>
</feature>
<dbReference type="Proteomes" id="UP000001364">
    <property type="component" value="Chromosome"/>
</dbReference>
<comment type="similarity">
    <text evidence="2 6">Belongs to the acyl-CoA dehydrogenase family.</text>
</comment>
<dbReference type="InterPro" id="IPR009075">
    <property type="entry name" value="AcylCo_DH/oxidase_C"/>
</dbReference>
<sequence>MNLDLTPEQSAFRDEVRAFFAENVPESFKSRVRAGMRLEPHEFTQWQKLLYARGWGAPSWPKEYGGTGWDPTKLYIFETEASRADAPVQFHQGLELIGPIIFTFGSPEQKAKYLPAIVSGDDWWCQGYSEPNSGSDLASLSTRAVRDGNEYVINGQKAWTSYAHVANRMFLLARTDPDARKQAGISLFLIDIDTPGVTIRPVVTMDEIHHTNEVFLDNVRVPPSALLGEEGMGWSYGKVLLDRERGVTAATTTRLAQQLRGARKVAAETMVGGRSLLDDPRVADRLAQFELEVMALEGMVMRTMAEATSGQDSGPRASMIKIRWSELLQQITEYWVELQGYDAMAFAPLGPFEAPDAWAAKGMIYSRVTSIYGGSNEIQRNIIARRALGL</sequence>
<dbReference type="PhylomeDB" id="A0A0H3C907"/>
<dbReference type="Gene3D" id="2.40.110.10">
    <property type="entry name" value="Butyryl-CoA Dehydrogenase, subunit A, domain 2"/>
    <property type="match status" value="1"/>
</dbReference>
<dbReference type="InterPro" id="IPR046373">
    <property type="entry name" value="Acyl-CoA_Oxase/DH_mid-dom_sf"/>
</dbReference>
<comment type="cofactor">
    <cofactor evidence="1 6">
        <name>FAD</name>
        <dbReference type="ChEBI" id="CHEBI:57692"/>
    </cofactor>
</comment>
<dbReference type="RefSeq" id="YP_002517256.1">
    <property type="nucleotide sequence ID" value="NC_011916.1"/>
</dbReference>
<evidence type="ECO:0000256" key="6">
    <source>
        <dbReference type="RuleBase" id="RU362125"/>
    </source>
</evidence>
<dbReference type="GO" id="GO:0050660">
    <property type="term" value="F:flavin adenine dinucleotide binding"/>
    <property type="evidence" value="ECO:0007669"/>
    <property type="project" value="InterPro"/>
</dbReference>
<evidence type="ECO:0000256" key="5">
    <source>
        <dbReference type="ARBA" id="ARBA00023002"/>
    </source>
</evidence>
<dbReference type="Pfam" id="PF00441">
    <property type="entry name" value="Acyl-CoA_dh_1"/>
    <property type="match status" value="1"/>
</dbReference>
<dbReference type="PANTHER" id="PTHR43292:SF3">
    <property type="entry name" value="ACYL-COA DEHYDROGENASE FADE29"/>
    <property type="match status" value="1"/>
</dbReference>
<evidence type="ECO:0000256" key="1">
    <source>
        <dbReference type="ARBA" id="ARBA00001974"/>
    </source>
</evidence>
<evidence type="ECO:0000313" key="10">
    <source>
        <dbReference type="EMBL" id="ACL95348.1"/>
    </source>
</evidence>
<dbReference type="SUPFAM" id="SSF56645">
    <property type="entry name" value="Acyl-CoA dehydrogenase NM domain-like"/>
    <property type="match status" value="1"/>
</dbReference>
<dbReference type="GO" id="GO:0005886">
    <property type="term" value="C:plasma membrane"/>
    <property type="evidence" value="ECO:0007669"/>
    <property type="project" value="TreeGrafter"/>
</dbReference>
<dbReference type="EC" id="1.3.99.-" evidence="10"/>
<evidence type="ECO:0000256" key="2">
    <source>
        <dbReference type="ARBA" id="ARBA00009347"/>
    </source>
</evidence>
<keyword evidence="3 6" id="KW-0285">Flavoprotein</keyword>
<gene>
    <name evidence="10" type="ordered locus">CCNA_01883</name>
</gene>
<dbReference type="EMBL" id="CP001340">
    <property type="protein sequence ID" value="ACL95348.1"/>
    <property type="molecule type" value="Genomic_DNA"/>
</dbReference>
<organism evidence="10 11">
    <name type="scientific">Caulobacter vibrioides (strain NA1000 / CB15N)</name>
    <name type="common">Caulobacter crescentus</name>
    <dbReference type="NCBI Taxonomy" id="565050"/>
    <lineage>
        <taxon>Bacteria</taxon>
        <taxon>Pseudomonadati</taxon>
        <taxon>Pseudomonadota</taxon>
        <taxon>Alphaproteobacteria</taxon>
        <taxon>Caulobacterales</taxon>
        <taxon>Caulobacteraceae</taxon>
        <taxon>Caulobacter</taxon>
    </lineage>
</organism>
<dbReference type="PANTHER" id="PTHR43292">
    <property type="entry name" value="ACYL-COA DEHYDROGENASE"/>
    <property type="match status" value="1"/>
</dbReference>
<name>A0A0H3C907_CAUVN</name>
<keyword evidence="4 6" id="KW-0274">FAD</keyword>
<dbReference type="FunFam" id="2.40.110.10:FF:000011">
    <property type="entry name" value="Acyl-CoA dehydrogenase FadE34"/>
    <property type="match status" value="1"/>
</dbReference>